<dbReference type="Gene3D" id="3.20.20.80">
    <property type="entry name" value="Glycosidases"/>
    <property type="match status" value="1"/>
</dbReference>
<dbReference type="InterPro" id="IPR005197">
    <property type="entry name" value="Glyco_hydro_71"/>
</dbReference>
<protein>
    <submittedName>
        <fullName evidence="5">Endo-1,3-alpha-glucanase family glycosylhydrolase</fullName>
    </submittedName>
</protein>
<evidence type="ECO:0000256" key="3">
    <source>
        <dbReference type="SAM" id="SignalP"/>
    </source>
</evidence>
<keyword evidence="2" id="KW-1015">Disulfide bond</keyword>
<dbReference type="EMBL" id="CP138858">
    <property type="protein sequence ID" value="WPJ96648.1"/>
    <property type="molecule type" value="Genomic_DNA"/>
</dbReference>
<dbReference type="SMART" id="SM00560">
    <property type="entry name" value="LamGL"/>
    <property type="match status" value="1"/>
</dbReference>
<gene>
    <name evidence="5" type="ORF">SH580_02890</name>
</gene>
<evidence type="ECO:0000259" key="4">
    <source>
        <dbReference type="SMART" id="SM00560"/>
    </source>
</evidence>
<feature type="domain" description="LamG-like jellyroll fold" evidence="4">
    <location>
        <begin position="679"/>
        <end position="806"/>
    </location>
</feature>
<keyword evidence="1 3" id="KW-0732">Signal</keyword>
<dbReference type="Gene3D" id="2.60.120.200">
    <property type="match status" value="1"/>
</dbReference>
<dbReference type="SUPFAM" id="SSF49899">
    <property type="entry name" value="Concanavalin A-like lectins/glucanases"/>
    <property type="match status" value="1"/>
</dbReference>
<reference evidence="5 6" key="1">
    <citation type="submission" date="2023-11" db="EMBL/GenBank/DDBJ databases">
        <title>Coraliomargarita sp. nov., isolated from marine algae.</title>
        <authorList>
            <person name="Lee J.K."/>
            <person name="Baek J.H."/>
            <person name="Kim J.M."/>
            <person name="Choi D.G."/>
            <person name="Jeon C.O."/>
        </authorList>
    </citation>
    <scope>NUCLEOTIDE SEQUENCE [LARGE SCALE GENOMIC DNA]</scope>
    <source>
        <strain evidence="5 6">J2-16</strain>
    </source>
</reference>
<dbReference type="InterPro" id="IPR006558">
    <property type="entry name" value="LamG-like"/>
</dbReference>
<proteinExistence type="predicted"/>
<evidence type="ECO:0000256" key="2">
    <source>
        <dbReference type="ARBA" id="ARBA00023157"/>
    </source>
</evidence>
<dbReference type="Pfam" id="PF03659">
    <property type="entry name" value="Glyco_hydro_71"/>
    <property type="match status" value="1"/>
</dbReference>
<feature type="signal peptide" evidence="3">
    <location>
        <begin position="1"/>
        <end position="23"/>
    </location>
</feature>
<accession>A0ABZ0RMJ6</accession>
<evidence type="ECO:0000313" key="5">
    <source>
        <dbReference type="EMBL" id="WPJ96648.1"/>
    </source>
</evidence>
<evidence type="ECO:0000256" key="1">
    <source>
        <dbReference type="ARBA" id="ARBA00022729"/>
    </source>
</evidence>
<evidence type="ECO:0000313" key="6">
    <source>
        <dbReference type="Proteomes" id="UP001324993"/>
    </source>
</evidence>
<dbReference type="RefSeq" id="WP_319833505.1">
    <property type="nucleotide sequence ID" value="NZ_CP138858.1"/>
</dbReference>
<dbReference type="Proteomes" id="UP001324993">
    <property type="component" value="Chromosome"/>
</dbReference>
<keyword evidence="6" id="KW-1185">Reference proteome</keyword>
<dbReference type="Pfam" id="PF13385">
    <property type="entry name" value="Laminin_G_3"/>
    <property type="match status" value="1"/>
</dbReference>
<dbReference type="InterPro" id="IPR013320">
    <property type="entry name" value="ConA-like_dom_sf"/>
</dbReference>
<name>A0ABZ0RMJ6_9BACT</name>
<feature type="chain" id="PRO_5046488365" evidence="3">
    <location>
        <begin position="24"/>
        <end position="812"/>
    </location>
</feature>
<organism evidence="5 6">
    <name type="scientific">Coraliomargarita algicola</name>
    <dbReference type="NCBI Taxonomy" id="3092156"/>
    <lineage>
        <taxon>Bacteria</taxon>
        <taxon>Pseudomonadati</taxon>
        <taxon>Verrucomicrobiota</taxon>
        <taxon>Opitutia</taxon>
        <taxon>Puniceicoccales</taxon>
        <taxon>Coraliomargaritaceae</taxon>
        <taxon>Coraliomargarita</taxon>
    </lineage>
</organism>
<sequence>MNCIKWCFLFGAMLLGGGTFLHANEEASFGGDGRSAKMVWAHYIAWGFNFTDYRDNFNVGWRRLDDRSNLGSPLTSANEGLTSTTRTQILSAMQYGIDGFTVNIMHPNAYAGSMNRMYRAAEGLPFKISLCVDGFGARLPVEEVVEHMAQYFEKWGTHPNNSYIDGKPVVFIYHPRRSPEDCEEIVQQLKAKGHEAYWLVQPQREGTLWDDRDLIDRYLTAFDGLYDFGSNGISRENMDLRLSNGREALARAGRSDSGLLVAGITQGYNGSHNAFYRPFFGTGTLRDNWESAIAEEADWVCLTTWNDYIENTHFEPSEWDPGALLKINREYIRLWRGEVAPPRPPQVFASYKNEVRLGDDWTIELQAFPYTTPAQVCYTKITDLDGNLIKAFSPLELSSQEHTVMTYRLTHPGLDSPRYMRIWTAVADEATGESLESLEWRELYPVVVRPGVMCDYRTVRVDLGDLLDPLSLRVESSGSELKFSSSFDTWSWVGKAELLCNGRVVSAKEIVSFKETKVAIDFTLDPRPADQPIDLYVLRLTRADGRYLWSQPLAIKSTRLAESDEDELVTLPGLLREGDFDESWGKAMFTAEVKTLQVPEEEIYGFNLPMDDENAVYPRDIAGWNIATLGGGRKWGVSVPEAVPSVLTDAALPRGHERYYHFDGEDDRVLLQVRGFPHGVVTVEAWVRPEQQTSAGYILSDQNRGFDFGVSADGKLFSQRGLFRCYSSEPLAIDAWSHVAAVYDGSTMRLYVNGEFVGEKALRVTLRSINSIPVIGCKHMEYLQFSHFYRGDLAGLSVTANVLDPDDFKLLD</sequence>